<comment type="caution">
    <text evidence="1">The sequence shown here is derived from an EMBL/GenBank/DDBJ whole genome shotgun (WGS) entry which is preliminary data.</text>
</comment>
<keyword evidence="2" id="KW-1185">Reference proteome</keyword>
<protein>
    <submittedName>
        <fullName evidence="1">Uncharacterized protein</fullName>
    </submittedName>
</protein>
<evidence type="ECO:0000313" key="1">
    <source>
        <dbReference type="EMBL" id="KAF9643801.1"/>
    </source>
</evidence>
<name>A0ACB6Z3S8_THEGA</name>
<proteinExistence type="predicted"/>
<evidence type="ECO:0000313" key="2">
    <source>
        <dbReference type="Proteomes" id="UP000886501"/>
    </source>
</evidence>
<dbReference type="EMBL" id="MU118185">
    <property type="protein sequence ID" value="KAF9643801.1"/>
    <property type="molecule type" value="Genomic_DNA"/>
</dbReference>
<sequence length="76" mass="8310">MKSVRPVQLFPFGGLAFLVQNNQVGRQANSVDHPAPKLLWVVDVVVLRDSGGVVAQHGPRQNVQDGVCSIHQRLVE</sequence>
<reference evidence="1" key="1">
    <citation type="submission" date="2019-10" db="EMBL/GenBank/DDBJ databases">
        <authorList>
            <consortium name="DOE Joint Genome Institute"/>
            <person name="Kuo A."/>
            <person name="Miyauchi S."/>
            <person name="Kiss E."/>
            <person name="Drula E."/>
            <person name="Kohler A."/>
            <person name="Sanchez-Garcia M."/>
            <person name="Andreopoulos B."/>
            <person name="Barry K.W."/>
            <person name="Bonito G."/>
            <person name="Buee M."/>
            <person name="Carver A."/>
            <person name="Chen C."/>
            <person name="Cichocki N."/>
            <person name="Clum A."/>
            <person name="Culley D."/>
            <person name="Crous P.W."/>
            <person name="Fauchery L."/>
            <person name="Girlanda M."/>
            <person name="Hayes R."/>
            <person name="Keri Z."/>
            <person name="Labutti K."/>
            <person name="Lipzen A."/>
            <person name="Lombard V."/>
            <person name="Magnuson J."/>
            <person name="Maillard F."/>
            <person name="Morin E."/>
            <person name="Murat C."/>
            <person name="Nolan M."/>
            <person name="Ohm R."/>
            <person name="Pangilinan J."/>
            <person name="Pereira M."/>
            <person name="Perotto S."/>
            <person name="Peter M."/>
            <person name="Riley R."/>
            <person name="Sitrit Y."/>
            <person name="Stielow B."/>
            <person name="Szollosi G."/>
            <person name="Zifcakova L."/>
            <person name="Stursova M."/>
            <person name="Spatafora J.W."/>
            <person name="Tedersoo L."/>
            <person name="Vaario L.-M."/>
            <person name="Yamada A."/>
            <person name="Yan M."/>
            <person name="Wang P."/>
            <person name="Xu J."/>
            <person name="Bruns T."/>
            <person name="Baldrian P."/>
            <person name="Vilgalys R."/>
            <person name="Henrissat B."/>
            <person name="Grigoriev I.V."/>
            <person name="Hibbett D."/>
            <person name="Nagy L.G."/>
            <person name="Martin F.M."/>
        </authorList>
    </citation>
    <scope>NUCLEOTIDE SEQUENCE</scope>
    <source>
        <strain evidence="1">P2</strain>
    </source>
</reference>
<reference evidence="1" key="2">
    <citation type="journal article" date="2020" name="Nat. Commun.">
        <title>Large-scale genome sequencing of mycorrhizal fungi provides insights into the early evolution of symbiotic traits.</title>
        <authorList>
            <person name="Miyauchi S."/>
            <person name="Kiss E."/>
            <person name="Kuo A."/>
            <person name="Drula E."/>
            <person name="Kohler A."/>
            <person name="Sanchez-Garcia M."/>
            <person name="Morin E."/>
            <person name="Andreopoulos B."/>
            <person name="Barry K.W."/>
            <person name="Bonito G."/>
            <person name="Buee M."/>
            <person name="Carver A."/>
            <person name="Chen C."/>
            <person name="Cichocki N."/>
            <person name="Clum A."/>
            <person name="Culley D."/>
            <person name="Crous P.W."/>
            <person name="Fauchery L."/>
            <person name="Girlanda M."/>
            <person name="Hayes R.D."/>
            <person name="Keri Z."/>
            <person name="LaButti K."/>
            <person name="Lipzen A."/>
            <person name="Lombard V."/>
            <person name="Magnuson J."/>
            <person name="Maillard F."/>
            <person name="Murat C."/>
            <person name="Nolan M."/>
            <person name="Ohm R.A."/>
            <person name="Pangilinan J."/>
            <person name="Pereira M.F."/>
            <person name="Perotto S."/>
            <person name="Peter M."/>
            <person name="Pfister S."/>
            <person name="Riley R."/>
            <person name="Sitrit Y."/>
            <person name="Stielow J.B."/>
            <person name="Szollosi G."/>
            <person name="Zifcakova L."/>
            <person name="Stursova M."/>
            <person name="Spatafora J.W."/>
            <person name="Tedersoo L."/>
            <person name="Vaario L.M."/>
            <person name="Yamada A."/>
            <person name="Yan M."/>
            <person name="Wang P."/>
            <person name="Xu J."/>
            <person name="Bruns T."/>
            <person name="Baldrian P."/>
            <person name="Vilgalys R."/>
            <person name="Dunand C."/>
            <person name="Henrissat B."/>
            <person name="Grigoriev I.V."/>
            <person name="Hibbett D."/>
            <person name="Nagy L.G."/>
            <person name="Martin F.M."/>
        </authorList>
    </citation>
    <scope>NUCLEOTIDE SEQUENCE</scope>
    <source>
        <strain evidence="1">P2</strain>
    </source>
</reference>
<organism evidence="1 2">
    <name type="scientific">Thelephora ganbajun</name>
    <name type="common">Ganba fungus</name>
    <dbReference type="NCBI Taxonomy" id="370292"/>
    <lineage>
        <taxon>Eukaryota</taxon>
        <taxon>Fungi</taxon>
        <taxon>Dikarya</taxon>
        <taxon>Basidiomycota</taxon>
        <taxon>Agaricomycotina</taxon>
        <taxon>Agaricomycetes</taxon>
        <taxon>Thelephorales</taxon>
        <taxon>Thelephoraceae</taxon>
        <taxon>Thelephora</taxon>
    </lineage>
</organism>
<dbReference type="Proteomes" id="UP000886501">
    <property type="component" value="Unassembled WGS sequence"/>
</dbReference>
<accession>A0ACB6Z3S8</accession>
<gene>
    <name evidence="1" type="ORF">BDM02DRAFT_3122915</name>
</gene>